<dbReference type="GO" id="GO:0006313">
    <property type="term" value="P:DNA transposition"/>
    <property type="evidence" value="ECO:0007669"/>
    <property type="project" value="InterPro"/>
</dbReference>
<evidence type="ECO:0000313" key="3">
    <source>
        <dbReference type="Proteomes" id="UP000033092"/>
    </source>
</evidence>
<dbReference type="HOGENOM" id="CLU_040014_0_0_2"/>
<gene>
    <name evidence="2" type="ORF">MSSIH_0120</name>
</gene>
<feature type="domain" description="Transposase IS4-like" evidence="1">
    <location>
        <begin position="194"/>
        <end position="411"/>
    </location>
</feature>
<dbReference type="EMBL" id="CP009507">
    <property type="protein sequence ID" value="AKB30810.1"/>
    <property type="molecule type" value="Genomic_DNA"/>
</dbReference>
<dbReference type="Proteomes" id="UP000033092">
    <property type="component" value="Chromosome"/>
</dbReference>
<protein>
    <submittedName>
        <fullName evidence="2">Transposase</fullName>
    </submittedName>
</protein>
<dbReference type="InterPro" id="IPR002559">
    <property type="entry name" value="Transposase_11"/>
</dbReference>
<name>A0A0E3P9W1_9EURY</name>
<dbReference type="SUPFAM" id="SSF53098">
    <property type="entry name" value="Ribonuclease H-like"/>
    <property type="match status" value="1"/>
</dbReference>
<dbReference type="GeneID" id="41604072"/>
<dbReference type="InterPro" id="IPR012337">
    <property type="entry name" value="RNaseH-like_sf"/>
</dbReference>
<dbReference type="PANTHER" id="PTHR34614">
    <property type="match status" value="1"/>
</dbReference>
<reference evidence="2 3" key="1">
    <citation type="submission" date="2014-07" db="EMBL/GenBank/DDBJ databases">
        <title>Methanogenic archaea and the global carbon cycle.</title>
        <authorList>
            <person name="Henriksen J.R."/>
            <person name="Luke J."/>
            <person name="Reinhart S."/>
            <person name="Benedict M.N."/>
            <person name="Youngblut N.D."/>
            <person name="Metcalf M.E."/>
            <person name="Whitaker R.J."/>
            <person name="Metcalf W.W."/>
        </authorList>
    </citation>
    <scope>NUCLEOTIDE SEQUENCE [LARGE SCALE GENOMIC DNA]</scope>
    <source>
        <strain evidence="2 3">HI350</strain>
    </source>
</reference>
<evidence type="ECO:0000259" key="1">
    <source>
        <dbReference type="Pfam" id="PF01609"/>
    </source>
</evidence>
<dbReference type="PATRIC" id="fig|1434119.4.peg.163"/>
<dbReference type="Pfam" id="PF01609">
    <property type="entry name" value="DDE_Tnp_1"/>
    <property type="match status" value="1"/>
</dbReference>
<evidence type="ECO:0000313" key="2">
    <source>
        <dbReference type="EMBL" id="AKB30810.1"/>
    </source>
</evidence>
<dbReference type="RefSeq" id="WP_148704669.1">
    <property type="nucleotide sequence ID" value="NZ_CP009507.1"/>
</dbReference>
<sequence length="496" mass="58221">MEPWARCWLEDQRKAGEKCLEIKVRGACHYVYRSTSKYDKKIKKGRKVSVYIGRLDKDYGFIPKGEKPKTNVIPVPHSVTDYGNSMILHNMMGELKPFLMKNFPEYWEELYAMSIVRVNGYVPLKRIKDTWEDLYNLEGIKPNLNPSNLSKVLREVGCDRFGQNELFNHLKNADTQLVYDLSSCFSRSMNILQAEKGYNKDCIQVPQINFALLCGLDSEMPTMIKSVPGSVKDIKTLYKTIEELDISDKILLLDRGFFSENILNCLEEKHIKFVLPTKRNSHYYDTRIHLNEEFIYHDRLIKCGKRKLGNRFLYLYEDLDLRLEEQKTIFRKREEGKISDEEYSLKQNRAGKFLIISNYDIGKKEMYELYKKRDSIEKLFDAYKTTLDADKLYLHDDESVYGHVFVAFLSLYAYCKLLKATKKAEINDKVSPIDILLKFRKVKSINFGEKSIITEVPKKVRELDKTLKFNIFPTKNGSQGYKIYENTENFPTIYKI</sequence>
<proteinExistence type="predicted"/>
<dbReference type="KEGG" id="msz:MSSIH_0120"/>
<dbReference type="AlphaFoldDB" id="A0A0E3P9W1"/>
<organism evidence="2 3">
    <name type="scientific">Methanosarcina siciliae HI350</name>
    <dbReference type="NCBI Taxonomy" id="1434119"/>
    <lineage>
        <taxon>Archaea</taxon>
        <taxon>Methanobacteriati</taxon>
        <taxon>Methanobacteriota</taxon>
        <taxon>Stenosarchaea group</taxon>
        <taxon>Methanomicrobia</taxon>
        <taxon>Methanosarcinales</taxon>
        <taxon>Methanosarcinaceae</taxon>
        <taxon>Methanosarcina</taxon>
    </lineage>
</organism>
<dbReference type="PANTHER" id="PTHR34614:SF2">
    <property type="entry name" value="TRANSPOSASE IS4-LIKE DOMAIN-CONTAINING PROTEIN"/>
    <property type="match status" value="1"/>
</dbReference>
<dbReference type="GO" id="GO:0004803">
    <property type="term" value="F:transposase activity"/>
    <property type="evidence" value="ECO:0007669"/>
    <property type="project" value="InterPro"/>
</dbReference>
<dbReference type="GO" id="GO:0003677">
    <property type="term" value="F:DNA binding"/>
    <property type="evidence" value="ECO:0007669"/>
    <property type="project" value="InterPro"/>
</dbReference>
<accession>A0A0E3P9W1</accession>